<dbReference type="AlphaFoldDB" id="A0A455U955"/>
<reference evidence="7 8" key="1">
    <citation type="journal article" date="2019" name="Microbiol. Resour. Announc.">
        <title>Complete Genome Sequence of Halomonas sulfidaeris Strain Esulfide1 Isolated from a Metal Sulfide Rock at a Depth of 2,200 Meters, Obtained Using Nanopore Sequencing.</title>
        <authorList>
            <person name="Saito M."/>
            <person name="Nishigata A."/>
            <person name="Galipon J."/>
            <person name="Arakawa K."/>
        </authorList>
    </citation>
    <scope>NUCLEOTIDE SEQUENCE [LARGE SCALE GENOMIC DNA]</scope>
    <source>
        <strain evidence="7 8">ATCC BAA-803</strain>
    </source>
</reference>
<keyword evidence="5" id="KW-0233">DNA recombination</keyword>
<keyword evidence="4" id="KW-0067">ATP-binding</keyword>
<dbReference type="InterPro" id="IPR049428">
    <property type="entry name" value="RecA-like_N"/>
</dbReference>
<organism evidence="7 8">
    <name type="scientific">Vreelandella sulfidaeris</name>
    <dbReference type="NCBI Taxonomy" id="115553"/>
    <lineage>
        <taxon>Bacteria</taxon>
        <taxon>Pseudomonadati</taxon>
        <taxon>Pseudomonadota</taxon>
        <taxon>Gammaproteobacteria</taxon>
        <taxon>Oceanospirillales</taxon>
        <taxon>Halomonadaceae</taxon>
        <taxon>Vreelandella</taxon>
    </lineage>
</organism>
<dbReference type="Pfam" id="PF00154">
    <property type="entry name" value="RecA_N"/>
    <property type="match status" value="1"/>
</dbReference>
<evidence type="ECO:0000256" key="3">
    <source>
        <dbReference type="ARBA" id="ARBA00022741"/>
    </source>
</evidence>
<protein>
    <recommendedName>
        <fullName evidence="2">Protein RecA</fullName>
    </recommendedName>
</protein>
<comment type="similarity">
    <text evidence="1">Belongs to the RecA family.</text>
</comment>
<evidence type="ECO:0000256" key="4">
    <source>
        <dbReference type="ARBA" id="ARBA00022840"/>
    </source>
</evidence>
<evidence type="ECO:0000256" key="2">
    <source>
        <dbReference type="ARBA" id="ARBA00015553"/>
    </source>
</evidence>
<keyword evidence="3" id="KW-0547">Nucleotide-binding</keyword>
<dbReference type="SUPFAM" id="SSF52540">
    <property type="entry name" value="P-loop containing nucleoside triphosphate hydrolases"/>
    <property type="match status" value="1"/>
</dbReference>
<evidence type="ECO:0000256" key="1">
    <source>
        <dbReference type="ARBA" id="ARBA00009391"/>
    </source>
</evidence>
<dbReference type="PANTHER" id="PTHR45900:SF1">
    <property type="entry name" value="MITOCHONDRIAL DNA REPAIR PROTEIN RECA HOMOLOG-RELATED"/>
    <property type="match status" value="1"/>
</dbReference>
<sequence>MAQTTQCPPSPYGSTLASLPLNRNVSGRYDGGMPCGRVVELSGPESSGKTAIANECMKSAQKTGGIAAFFDHERSFDTEQAEKSGLDLTPGRFVYKRV</sequence>
<dbReference type="EMBL" id="AP019514">
    <property type="protein sequence ID" value="BBI61773.1"/>
    <property type="molecule type" value="Genomic_DNA"/>
</dbReference>
<evidence type="ECO:0000256" key="5">
    <source>
        <dbReference type="ARBA" id="ARBA00023172"/>
    </source>
</evidence>
<gene>
    <name evidence="7" type="ORF">HSBAA_30790</name>
</gene>
<evidence type="ECO:0000313" key="7">
    <source>
        <dbReference type="EMBL" id="BBI61773.1"/>
    </source>
</evidence>
<dbReference type="InterPro" id="IPR013765">
    <property type="entry name" value="DNA_recomb/repair_RecA"/>
</dbReference>
<dbReference type="GO" id="GO:0005829">
    <property type="term" value="C:cytosol"/>
    <property type="evidence" value="ECO:0007669"/>
    <property type="project" value="TreeGrafter"/>
</dbReference>
<name>A0A455U955_9GAMM</name>
<dbReference type="GO" id="GO:0003697">
    <property type="term" value="F:single-stranded DNA binding"/>
    <property type="evidence" value="ECO:0007669"/>
    <property type="project" value="InterPro"/>
</dbReference>
<accession>A0A455U955</accession>
<evidence type="ECO:0000313" key="8">
    <source>
        <dbReference type="Proteomes" id="UP000320231"/>
    </source>
</evidence>
<dbReference type="Proteomes" id="UP000320231">
    <property type="component" value="Chromosome"/>
</dbReference>
<dbReference type="GO" id="GO:0005524">
    <property type="term" value="F:ATP binding"/>
    <property type="evidence" value="ECO:0007669"/>
    <property type="project" value="UniProtKB-KW"/>
</dbReference>
<dbReference type="GO" id="GO:0006310">
    <property type="term" value="P:DNA recombination"/>
    <property type="evidence" value="ECO:0007669"/>
    <property type="project" value="UniProtKB-KW"/>
</dbReference>
<feature type="domain" description="RecA-like N-terminal" evidence="6">
    <location>
        <begin position="31"/>
        <end position="88"/>
    </location>
</feature>
<evidence type="ECO:0000259" key="6">
    <source>
        <dbReference type="Pfam" id="PF00154"/>
    </source>
</evidence>
<proteinExistence type="inferred from homology"/>
<dbReference type="InterPro" id="IPR027417">
    <property type="entry name" value="P-loop_NTPase"/>
</dbReference>
<dbReference type="KEGG" id="hsr:HSBAA_30790"/>
<dbReference type="Gene3D" id="3.40.50.300">
    <property type="entry name" value="P-loop containing nucleotide triphosphate hydrolases"/>
    <property type="match status" value="1"/>
</dbReference>
<dbReference type="GO" id="GO:0006281">
    <property type="term" value="P:DNA repair"/>
    <property type="evidence" value="ECO:0007669"/>
    <property type="project" value="InterPro"/>
</dbReference>
<dbReference type="PANTHER" id="PTHR45900">
    <property type="entry name" value="RECA"/>
    <property type="match status" value="1"/>
</dbReference>